<evidence type="ECO:0000313" key="1">
    <source>
        <dbReference type="EMBL" id="GLR55207.1"/>
    </source>
</evidence>
<reference evidence="2" key="1">
    <citation type="journal article" date="2019" name="Int. J. Syst. Evol. Microbiol.">
        <title>The Global Catalogue of Microorganisms (GCM) 10K type strain sequencing project: providing services to taxonomists for standard genome sequencing and annotation.</title>
        <authorList>
            <consortium name="The Broad Institute Genomics Platform"/>
            <consortium name="The Broad Institute Genome Sequencing Center for Infectious Disease"/>
            <person name="Wu L."/>
            <person name="Ma J."/>
        </authorList>
    </citation>
    <scope>NUCLEOTIDE SEQUENCE [LARGE SCALE GENOMIC DNA]</scope>
    <source>
        <strain evidence="2">NBRC 102122</strain>
    </source>
</reference>
<keyword evidence="2" id="KW-1185">Reference proteome</keyword>
<dbReference type="EMBL" id="BSOP01000071">
    <property type="protein sequence ID" value="GLR55207.1"/>
    <property type="molecule type" value="Genomic_DNA"/>
</dbReference>
<name>A0ABQ5ZWX8_9HYPH</name>
<proteinExistence type="predicted"/>
<dbReference type="Proteomes" id="UP001156702">
    <property type="component" value="Unassembled WGS sequence"/>
</dbReference>
<gene>
    <name evidence="1" type="ORF">GCM10007923_64290</name>
</gene>
<organism evidence="1 2">
    <name type="scientific">Shinella yambaruensis</name>
    <dbReference type="NCBI Taxonomy" id="415996"/>
    <lineage>
        <taxon>Bacteria</taxon>
        <taxon>Pseudomonadati</taxon>
        <taxon>Pseudomonadota</taxon>
        <taxon>Alphaproteobacteria</taxon>
        <taxon>Hyphomicrobiales</taxon>
        <taxon>Rhizobiaceae</taxon>
        <taxon>Shinella</taxon>
    </lineage>
</organism>
<sequence length="95" mass="10936">MINPRPLLQWALETMPPEDYDKPAARKRALVEELNRFLGTAYAVPHLNSWLAGRKPLPVRAWQHLAAEYIEQELFEQGDLAERMIALLGLRDRTG</sequence>
<protein>
    <submittedName>
        <fullName evidence="1">Uncharacterized protein</fullName>
    </submittedName>
</protein>
<dbReference type="RefSeq" id="WP_245082837.1">
    <property type="nucleotide sequence ID" value="NZ_BSOP01000071.1"/>
</dbReference>
<evidence type="ECO:0000313" key="2">
    <source>
        <dbReference type="Proteomes" id="UP001156702"/>
    </source>
</evidence>
<accession>A0ABQ5ZWX8</accession>
<comment type="caution">
    <text evidence="1">The sequence shown here is derived from an EMBL/GenBank/DDBJ whole genome shotgun (WGS) entry which is preliminary data.</text>
</comment>